<sequence length="163" mass="17302">MRRKAAGAVEEARAFVEQKLAAVGLKTLHAHVEQMLALAKPPLYGGGVGKIGHQAVVEPPLRDAVGKAVRRLDHFTHVQILDRILIVVEAEVAANGLELGRLERGAERGLVLDLAADFLDCAVQQQGGIIGLGGVHGRDASVGLDKVGDEALVWCIFQVRGPL</sequence>
<comment type="caution">
    <text evidence="1">The sequence shown here is derived from an EMBL/GenBank/DDBJ whole genome shotgun (WGS) entry which is preliminary data.</text>
</comment>
<evidence type="ECO:0000313" key="1">
    <source>
        <dbReference type="EMBL" id="MPN52669.1"/>
    </source>
</evidence>
<dbReference type="EMBL" id="VSSQ01118999">
    <property type="protein sequence ID" value="MPN52669.1"/>
    <property type="molecule type" value="Genomic_DNA"/>
</dbReference>
<accession>A0A645IQQ6</accession>
<reference evidence="1" key="1">
    <citation type="submission" date="2019-08" db="EMBL/GenBank/DDBJ databases">
        <authorList>
            <person name="Kucharzyk K."/>
            <person name="Murdoch R.W."/>
            <person name="Higgins S."/>
            <person name="Loffler F."/>
        </authorList>
    </citation>
    <scope>NUCLEOTIDE SEQUENCE</scope>
</reference>
<organism evidence="1">
    <name type="scientific">bioreactor metagenome</name>
    <dbReference type="NCBI Taxonomy" id="1076179"/>
    <lineage>
        <taxon>unclassified sequences</taxon>
        <taxon>metagenomes</taxon>
        <taxon>ecological metagenomes</taxon>
    </lineage>
</organism>
<gene>
    <name evidence="1" type="ORF">SDC9_200331</name>
</gene>
<name>A0A645IQQ6_9ZZZZ</name>
<dbReference type="AlphaFoldDB" id="A0A645IQQ6"/>
<proteinExistence type="predicted"/>
<protein>
    <submittedName>
        <fullName evidence="1">Uncharacterized protein</fullName>
    </submittedName>
</protein>